<dbReference type="Gene3D" id="3.10.20.310">
    <property type="entry name" value="membrane protein fhac"/>
    <property type="match status" value="1"/>
</dbReference>
<evidence type="ECO:0000256" key="4">
    <source>
        <dbReference type="SAM" id="SignalP"/>
    </source>
</evidence>
<keyword evidence="3" id="KW-0472">Membrane</keyword>
<keyword evidence="4" id="KW-0732">Signal</keyword>
<dbReference type="InterPro" id="IPR000184">
    <property type="entry name" value="Bac_surfAg_D15"/>
</dbReference>
<dbReference type="RefSeq" id="WP_379538022.1">
    <property type="nucleotide sequence ID" value="NZ_JBHSDR010000003.1"/>
</dbReference>
<accession>A0ABV8RMH3</accession>
<dbReference type="PANTHER" id="PTHR12815:SF42">
    <property type="entry name" value="BACTERIAL SURFACE ANTIGEN (D15) DOMAIN-CONTAINING PROTEIN"/>
    <property type="match status" value="1"/>
</dbReference>
<feature type="chain" id="PRO_5045141464" evidence="4">
    <location>
        <begin position="43"/>
        <end position="749"/>
    </location>
</feature>
<name>A0ABV8RMH3_9SPHN</name>
<evidence type="ECO:0000259" key="5">
    <source>
        <dbReference type="Pfam" id="PF01103"/>
    </source>
</evidence>
<organism evidence="6 7">
    <name type="scientific">Novosphingobium tardum</name>
    <dbReference type="NCBI Taxonomy" id="1538021"/>
    <lineage>
        <taxon>Bacteria</taxon>
        <taxon>Pseudomonadati</taxon>
        <taxon>Pseudomonadota</taxon>
        <taxon>Alphaproteobacteria</taxon>
        <taxon>Sphingomonadales</taxon>
        <taxon>Sphingomonadaceae</taxon>
        <taxon>Novosphingobium</taxon>
    </lineage>
</organism>
<evidence type="ECO:0000313" key="7">
    <source>
        <dbReference type="Proteomes" id="UP001595828"/>
    </source>
</evidence>
<evidence type="ECO:0000256" key="3">
    <source>
        <dbReference type="ARBA" id="ARBA00023136"/>
    </source>
</evidence>
<feature type="signal peptide" evidence="4">
    <location>
        <begin position="1"/>
        <end position="42"/>
    </location>
</feature>
<protein>
    <submittedName>
        <fullName evidence="6">Autotransporter assembly complex family protein</fullName>
    </submittedName>
</protein>
<evidence type="ECO:0000256" key="2">
    <source>
        <dbReference type="ARBA" id="ARBA00022452"/>
    </source>
</evidence>
<dbReference type="PANTHER" id="PTHR12815">
    <property type="entry name" value="SORTING AND ASSEMBLY MACHINERY SAMM50 PROTEIN FAMILY MEMBER"/>
    <property type="match status" value="1"/>
</dbReference>
<evidence type="ECO:0000256" key="1">
    <source>
        <dbReference type="ARBA" id="ARBA00004370"/>
    </source>
</evidence>
<sequence length="749" mass="80561">MGFPAARTSIASPTEKARSRRETLVRLLVSAALVLSPVPALAQTRETEPALEDLIPDSAVDNPEAWARQTDAARSEPDTAAPLVILEDLDPAGPLAPLPDMQLAWPEDVDMPAVEPLTADPDIQMAEDAAQEELKAIGVGDDGEAPRLADADIVNIGSQVELAFPANAPFAERDEVGDRFASLSSLKRLRDKDDNIAQVARRARVDRDLLLRMLRVYGYYDAEVYQTLGGLDPVAGAAATDVSKVSVRFDVIPGPQYLFGTIDLAALETTGSDYADLRATFDIHPADPVNSDDIVQERVDLGTALGETGYAFSTVGDPDLLIDHARRQGDLTVPMTPGGKYRFGQVVSALPRFLSSRHLANIARFDEGDIYKRSLVDDLRRAILATGLVSTVNVTPRETVPPAAGEPGTVDLDVAIAKAPLRTIAGEVGYSSGEGFRLEASWEHRNFFPPEGMLRVRGVAGTREQLAGVTFRRNNFRGRDQVLSVDAFAQTTDRDAFKARTVSLLANFERQSTIIYQKDFVWSAGLELVATQEREPPVDGVKSPRQTYFIAALPVRAGFDGSDDLLDPTRGFRAALRLSPEISVLDGDKSTYVKAQADASYYQRVGGRVVLAARARLGTITGAPLVSIAPSRRFYAGGGASVRGYGYQQIGPRNTAGEPSGGRSLSELAVEARIHTGLFGGAVSFVPFLDGGAVDETSTPRLNDLRFGAGVGIRYNTNFGPLRIDIGTPLNPRKGDSRIGVYVALGQAF</sequence>
<evidence type="ECO:0000313" key="6">
    <source>
        <dbReference type="EMBL" id="MFC4294573.1"/>
    </source>
</evidence>
<gene>
    <name evidence="6" type="ORF">ACFO0A_05810</name>
</gene>
<comment type="subcellular location">
    <subcellularLocation>
        <location evidence="1">Membrane</location>
    </subcellularLocation>
</comment>
<dbReference type="Proteomes" id="UP001595828">
    <property type="component" value="Unassembled WGS sequence"/>
</dbReference>
<keyword evidence="7" id="KW-1185">Reference proteome</keyword>
<dbReference type="InterPro" id="IPR039910">
    <property type="entry name" value="D15-like"/>
</dbReference>
<comment type="caution">
    <text evidence="6">The sequence shown here is derived from an EMBL/GenBank/DDBJ whole genome shotgun (WGS) entry which is preliminary data.</text>
</comment>
<proteinExistence type="predicted"/>
<reference evidence="7" key="1">
    <citation type="journal article" date="2019" name="Int. J. Syst. Evol. Microbiol.">
        <title>The Global Catalogue of Microorganisms (GCM) 10K type strain sequencing project: providing services to taxonomists for standard genome sequencing and annotation.</title>
        <authorList>
            <consortium name="The Broad Institute Genomics Platform"/>
            <consortium name="The Broad Institute Genome Sequencing Center for Infectious Disease"/>
            <person name="Wu L."/>
            <person name="Ma J."/>
        </authorList>
    </citation>
    <scope>NUCLEOTIDE SEQUENCE [LARGE SCALE GENOMIC DNA]</scope>
    <source>
        <strain evidence="7">CGMCC 1.12989</strain>
    </source>
</reference>
<feature type="domain" description="Bacterial surface antigen (D15)" evidence="5">
    <location>
        <begin position="454"/>
        <end position="749"/>
    </location>
</feature>
<dbReference type="Gene3D" id="2.40.160.50">
    <property type="entry name" value="membrane protein fhac: a member of the omp85/tpsb transporter family"/>
    <property type="match status" value="1"/>
</dbReference>
<keyword evidence="2" id="KW-1134">Transmembrane beta strand</keyword>
<keyword evidence="2" id="KW-0812">Transmembrane</keyword>
<dbReference type="EMBL" id="JBHSDR010000003">
    <property type="protein sequence ID" value="MFC4294573.1"/>
    <property type="molecule type" value="Genomic_DNA"/>
</dbReference>
<dbReference type="Pfam" id="PF01103">
    <property type="entry name" value="Omp85"/>
    <property type="match status" value="1"/>
</dbReference>